<dbReference type="EMBL" id="CP068047">
    <property type="protein sequence ID" value="QQR37671.1"/>
    <property type="molecule type" value="Genomic_DNA"/>
</dbReference>
<protein>
    <submittedName>
        <fullName evidence="2">Nuclear transport factor 2 family protein</fullName>
    </submittedName>
</protein>
<dbReference type="InterPro" id="IPR032710">
    <property type="entry name" value="NTF2-like_dom_sf"/>
</dbReference>
<keyword evidence="3" id="KW-1185">Reference proteome</keyword>
<dbReference type="Gene3D" id="3.10.450.50">
    <property type="match status" value="1"/>
</dbReference>
<evidence type="ECO:0000313" key="3">
    <source>
        <dbReference type="Proteomes" id="UP000595460"/>
    </source>
</evidence>
<dbReference type="Pfam" id="PF12680">
    <property type="entry name" value="SnoaL_2"/>
    <property type="match status" value="1"/>
</dbReference>
<sequence>MTSIETVRAYIAAVETFDEAAAFALLHPQMRFHELPNRIRPKGGVDDLEAMRAGFRRAAEGTVLRAQRYILGEVIDAGDRVVVEARWEGDLVVPVGKLQPGDQLVAHLCMVVRLEGGLIIEQRNYDCYEDFTAA</sequence>
<feature type="domain" description="SnoaL-like" evidence="1">
    <location>
        <begin position="7"/>
        <end position="121"/>
    </location>
</feature>
<gene>
    <name evidence="2" type="ORF">JI749_08735</name>
</gene>
<dbReference type="InterPro" id="IPR037401">
    <property type="entry name" value="SnoaL-like"/>
</dbReference>
<name>A0ABX7C0T9_9HYPH</name>
<proteinExistence type="predicted"/>
<accession>A0ABX7C0T9</accession>
<dbReference type="Proteomes" id="UP000595460">
    <property type="component" value="Chromosome"/>
</dbReference>
<reference evidence="2 3" key="1">
    <citation type="submission" date="2021-01" db="EMBL/GenBank/DDBJ databases">
        <title>Genome seq and assembly of Devosia sp. G19.</title>
        <authorList>
            <person name="Chhetri G."/>
        </authorList>
    </citation>
    <scope>NUCLEOTIDE SEQUENCE [LARGE SCALE GENOMIC DNA]</scope>
    <source>
        <strain evidence="2 3">G19</strain>
    </source>
</reference>
<dbReference type="SUPFAM" id="SSF54427">
    <property type="entry name" value="NTF2-like"/>
    <property type="match status" value="1"/>
</dbReference>
<evidence type="ECO:0000313" key="2">
    <source>
        <dbReference type="EMBL" id="QQR37671.1"/>
    </source>
</evidence>
<evidence type="ECO:0000259" key="1">
    <source>
        <dbReference type="Pfam" id="PF12680"/>
    </source>
</evidence>
<organism evidence="2 3">
    <name type="scientific">Devosia oryziradicis</name>
    <dbReference type="NCBI Taxonomy" id="2801335"/>
    <lineage>
        <taxon>Bacteria</taxon>
        <taxon>Pseudomonadati</taxon>
        <taxon>Pseudomonadota</taxon>
        <taxon>Alphaproteobacteria</taxon>
        <taxon>Hyphomicrobiales</taxon>
        <taxon>Devosiaceae</taxon>
        <taxon>Devosia</taxon>
    </lineage>
</organism>
<dbReference type="RefSeq" id="WP_201662335.1">
    <property type="nucleotide sequence ID" value="NZ_CP068047.1"/>
</dbReference>